<dbReference type="AlphaFoldDB" id="F4WNT4"/>
<organism evidence="2">
    <name type="scientific">Acromyrmex echinatior</name>
    <name type="common">Panamanian leafcutter ant</name>
    <name type="synonym">Acromyrmex octospinosus echinatior</name>
    <dbReference type="NCBI Taxonomy" id="103372"/>
    <lineage>
        <taxon>Eukaryota</taxon>
        <taxon>Metazoa</taxon>
        <taxon>Ecdysozoa</taxon>
        <taxon>Arthropoda</taxon>
        <taxon>Hexapoda</taxon>
        <taxon>Insecta</taxon>
        <taxon>Pterygota</taxon>
        <taxon>Neoptera</taxon>
        <taxon>Endopterygota</taxon>
        <taxon>Hymenoptera</taxon>
        <taxon>Apocrita</taxon>
        <taxon>Aculeata</taxon>
        <taxon>Formicoidea</taxon>
        <taxon>Formicidae</taxon>
        <taxon>Myrmicinae</taxon>
        <taxon>Acromyrmex</taxon>
    </lineage>
</organism>
<evidence type="ECO:0000313" key="2">
    <source>
        <dbReference type="Proteomes" id="UP000007755"/>
    </source>
</evidence>
<dbReference type="EMBL" id="GL888238">
    <property type="protein sequence ID" value="EGI64133.1"/>
    <property type="molecule type" value="Genomic_DNA"/>
</dbReference>
<protein>
    <submittedName>
        <fullName evidence="1">Uncharacterized protein</fullName>
    </submittedName>
</protein>
<reference evidence="1" key="1">
    <citation type="submission" date="2011-02" db="EMBL/GenBank/DDBJ databases">
        <title>The genome of the leaf-cutting ant Acromyrmex echinatior suggests key adaptations to social evolution and fungus farming.</title>
        <authorList>
            <person name="Nygaard S."/>
            <person name="Zhang G."/>
        </authorList>
    </citation>
    <scope>NUCLEOTIDE SEQUENCE</scope>
</reference>
<sequence>MTSQEVTSQDKENEITKGDVARMTLRKRGVHLADAAPLYINYHGLFTALANPTAPPINDLRTPNNGRMSRMPPRFAWKNPLALLFLCFQVHKNFRFSLHSCPNDCDCGSLFESQITRDNAFPCFFGEYIVSHVSFSEIVAVRIRYVVIATRSNELTPLANRFSNRVLGLRN</sequence>
<dbReference type="InParanoid" id="F4WNT4"/>
<accession>F4WNT4</accession>
<gene>
    <name evidence="1" type="ORF">G5I_07439</name>
</gene>
<dbReference type="Proteomes" id="UP000007755">
    <property type="component" value="Unassembled WGS sequence"/>
</dbReference>
<name>F4WNT4_ACREC</name>
<evidence type="ECO:0000313" key="1">
    <source>
        <dbReference type="EMBL" id="EGI64133.1"/>
    </source>
</evidence>
<proteinExistence type="predicted"/>
<keyword evidence="2" id="KW-1185">Reference proteome</keyword>